<proteinExistence type="predicted"/>
<dbReference type="EMBL" id="WMIE01000018">
    <property type="protein sequence ID" value="MTH79645.1"/>
    <property type="molecule type" value="Genomic_DNA"/>
</dbReference>
<comment type="caution">
    <text evidence="1">The sequence shown here is derived from an EMBL/GenBank/DDBJ whole genome shotgun (WGS) entry which is preliminary data.</text>
</comment>
<dbReference type="GO" id="GO:0000271">
    <property type="term" value="P:polysaccharide biosynthetic process"/>
    <property type="evidence" value="ECO:0007669"/>
    <property type="project" value="InterPro"/>
</dbReference>
<dbReference type="Proteomes" id="UP000478183">
    <property type="component" value="Unassembled WGS sequence"/>
</dbReference>
<sequence>MRIDNKAAGDFRRLFVFNGGFFKQPRLRRILTLSGYRPVIGLPASDDLVGVWGASPTAWRGEAVAHRTGSHIIRIEDAFLRSILPGRAKGSVARRGPIGLILDDVGLHFRPDTPSLIEKTIVSTDAISRQADAASAIQRLIAADVSKYNAHLERVPPPKAGYVLVIDQTRGDASLLGQDRDAFLTMLAAARDENPGCHIVIRSHPETASGLRPGHFTASDLRKGDEFCDTPVSPWALLRGAERVYVMSSQLGYEAMLAGHVPRVFGQPFYAGWGLSSDQHRFARRNPASIEQLFAASHLIAPVWYDPCGDRLTDFEGALRQIEAEAKAWRQDHNGHLAFGMRLWKRPSLARVFGGGKGVRFTNTASEQVTLAWAGKADQVPQAIRVEDGFLRSRGLGAALVPPLSLVADDLGIYYDPTRESRFERTMDSDLPPQGAVRAANLAQALTASGVTKYNLTGDLPRLPNGHRILVPGQVEDDASIRLGAGTERTNLALLERVRAENPDAVLIYKPHPDVEAGLRPGLITNSDLQRLADVVARHSSAASLMAEVDEVWTITSTLGFEALLRGLKVTTLGAPFYAGWGLTRDLGPVPARRKAKADLNRLVHAALISYPRYHDPISDLPCPPEIAVERLANPDQNLRGSPALRILAKAQGALSSYAWLWRR</sequence>
<dbReference type="CDD" id="cd16440">
    <property type="entry name" value="beta_Kdo_transferase_KpsC_1"/>
    <property type="match status" value="1"/>
</dbReference>
<dbReference type="AlphaFoldDB" id="A0A6L6JEH9"/>
<gene>
    <name evidence="1" type="ORF">GL286_18185</name>
</gene>
<evidence type="ECO:0000313" key="2">
    <source>
        <dbReference type="Proteomes" id="UP000478183"/>
    </source>
</evidence>
<dbReference type="InterPro" id="IPR007833">
    <property type="entry name" value="Capsule_polysaccharide_synth"/>
</dbReference>
<evidence type="ECO:0000313" key="1">
    <source>
        <dbReference type="EMBL" id="MTH79645.1"/>
    </source>
</evidence>
<dbReference type="Pfam" id="PF05159">
    <property type="entry name" value="Capsule_synth"/>
    <property type="match status" value="3"/>
</dbReference>
<protein>
    <submittedName>
        <fullName evidence="1">Capsular polysaccharide biosynthesis protein</fullName>
    </submittedName>
</protein>
<dbReference type="RefSeq" id="WP_170295290.1">
    <property type="nucleotide sequence ID" value="NZ_WMIE01000018.1"/>
</dbReference>
<name>A0A6L6JEH9_9RHOB</name>
<reference evidence="1 2" key="1">
    <citation type="submission" date="2019-11" db="EMBL/GenBank/DDBJ databases">
        <authorList>
            <person name="Dong K."/>
        </authorList>
    </citation>
    <scope>NUCLEOTIDE SEQUENCE [LARGE SCALE GENOMIC DNA]</scope>
    <source>
        <strain evidence="1 2">NBRC 111993</strain>
    </source>
</reference>
<organism evidence="1 2">
    <name type="scientific">Paracoccus aestuariivivens</name>
    <dbReference type="NCBI Taxonomy" id="1820333"/>
    <lineage>
        <taxon>Bacteria</taxon>
        <taxon>Pseudomonadati</taxon>
        <taxon>Pseudomonadota</taxon>
        <taxon>Alphaproteobacteria</taxon>
        <taxon>Rhodobacterales</taxon>
        <taxon>Paracoccaceae</taxon>
        <taxon>Paracoccus</taxon>
    </lineage>
</organism>
<accession>A0A6L6JEH9</accession>
<keyword evidence="2" id="KW-1185">Reference proteome</keyword>
<dbReference type="GO" id="GO:0015774">
    <property type="term" value="P:polysaccharide transport"/>
    <property type="evidence" value="ECO:0007669"/>
    <property type="project" value="InterPro"/>
</dbReference>
<dbReference type="CDD" id="cd16439">
    <property type="entry name" value="beta_Kdo_transferase_KpsC_2"/>
    <property type="match status" value="1"/>
</dbReference>